<accession>H5SCW8</accession>
<gene>
    <name evidence="2" type="ORF">HGMM_F11H08C14</name>
</gene>
<sequence>MKLKLLSLLVVCLSLACNLPILQPLPTPTQALPSTLTATIALPFTLTPSAPEATPADFFTPTFTATLPPTFTATPSPTFTPSVPLASPKDQPVNCRYGPGPEWLVISALKIGVTAEIVGRNRSSTWWYIKDPLHAGAFCWVWSGATVVSGNVEGLPVIAPPEARVIGVKVSVLPGGGACPGPMVVGFRGSISTNGPTNVTYRWEIRGDTTLNSATETHQFTKADTWTFESDTLHLSCGSYRVILHVLTPNDMKAEARFTLP</sequence>
<dbReference type="PROSITE" id="PS51257">
    <property type="entry name" value="PROKAR_LIPOPROTEIN"/>
    <property type="match status" value="1"/>
</dbReference>
<feature type="chain" id="PRO_5003598056" description="SH3b domain-containing protein" evidence="1">
    <location>
        <begin position="17"/>
        <end position="261"/>
    </location>
</feature>
<evidence type="ECO:0000313" key="2">
    <source>
        <dbReference type="EMBL" id="BAL54004.1"/>
    </source>
</evidence>
<proteinExistence type="predicted"/>
<feature type="signal peptide" evidence="1">
    <location>
        <begin position="1"/>
        <end position="16"/>
    </location>
</feature>
<reference evidence="2" key="2">
    <citation type="journal article" date="2012" name="PLoS ONE">
        <title>A Deeply Branching Thermophilic Bacterium with an Ancient Acetyl-CoA Pathway Dominates a Subsurface Ecosystem.</title>
        <authorList>
            <person name="Takami H."/>
            <person name="Noguchi H."/>
            <person name="Takaki Y."/>
            <person name="Uchiyama I."/>
            <person name="Toyoda A."/>
            <person name="Nishi S."/>
            <person name="Chee G.-J."/>
            <person name="Arai W."/>
            <person name="Nunoura T."/>
            <person name="Itoh T."/>
            <person name="Hattori M."/>
            <person name="Takai K."/>
        </authorList>
    </citation>
    <scope>NUCLEOTIDE SEQUENCE</scope>
</reference>
<name>H5SCW8_9CHLR</name>
<evidence type="ECO:0008006" key="3">
    <source>
        <dbReference type="Google" id="ProtNLM"/>
    </source>
</evidence>
<organism evidence="2">
    <name type="scientific">uncultured Chloroflexota bacterium</name>
    <dbReference type="NCBI Taxonomy" id="166587"/>
    <lineage>
        <taxon>Bacteria</taxon>
        <taxon>Bacillati</taxon>
        <taxon>Chloroflexota</taxon>
        <taxon>environmental samples</taxon>
    </lineage>
</organism>
<evidence type="ECO:0000256" key="1">
    <source>
        <dbReference type="SAM" id="SignalP"/>
    </source>
</evidence>
<reference evidence="2" key="1">
    <citation type="journal article" date="2005" name="Environ. Microbiol.">
        <title>Genetic and functional properties of uncultivated thermophilic crenarchaeotes from a subsurface gold mine as revealed by analysis of genome fragments.</title>
        <authorList>
            <person name="Nunoura T."/>
            <person name="Hirayama H."/>
            <person name="Takami H."/>
            <person name="Oida H."/>
            <person name="Nishi S."/>
            <person name="Shimamura S."/>
            <person name="Suzuki Y."/>
            <person name="Inagaki F."/>
            <person name="Takai K."/>
            <person name="Nealson K.H."/>
            <person name="Horikoshi K."/>
        </authorList>
    </citation>
    <scope>NUCLEOTIDE SEQUENCE</scope>
</reference>
<dbReference type="AlphaFoldDB" id="H5SCW8"/>
<protein>
    <recommendedName>
        <fullName evidence="3">SH3b domain-containing protein</fullName>
    </recommendedName>
</protein>
<keyword evidence="1" id="KW-0732">Signal</keyword>
<dbReference type="EMBL" id="AP011674">
    <property type="protein sequence ID" value="BAL54004.1"/>
    <property type="molecule type" value="Genomic_DNA"/>
</dbReference>